<dbReference type="GO" id="GO:0006282">
    <property type="term" value="P:regulation of DNA repair"/>
    <property type="evidence" value="ECO:0007669"/>
    <property type="project" value="InterPro"/>
</dbReference>
<organism evidence="10">
    <name type="scientific">Arabidopsis lyrata subsp. lyrata</name>
    <name type="common">Lyre-leaved rock-cress</name>
    <dbReference type="NCBI Taxonomy" id="81972"/>
    <lineage>
        <taxon>Eukaryota</taxon>
        <taxon>Viridiplantae</taxon>
        <taxon>Streptophyta</taxon>
        <taxon>Embryophyta</taxon>
        <taxon>Tracheophyta</taxon>
        <taxon>Spermatophyta</taxon>
        <taxon>Magnoliopsida</taxon>
        <taxon>eudicotyledons</taxon>
        <taxon>Gunneridae</taxon>
        <taxon>Pentapetalae</taxon>
        <taxon>rosids</taxon>
        <taxon>malvids</taxon>
        <taxon>Brassicales</taxon>
        <taxon>Brassicaceae</taxon>
        <taxon>Camelineae</taxon>
        <taxon>Arabidopsis</taxon>
    </lineage>
</organism>
<dbReference type="Proteomes" id="UP000008694">
    <property type="component" value="Unassembled WGS sequence"/>
</dbReference>
<accession>D7L1C2</accession>
<comment type="subcellular location">
    <subcellularLocation>
        <location evidence="1">Cytoplasm</location>
    </subcellularLocation>
</comment>
<keyword evidence="4" id="KW-0963">Cytoplasm</keyword>
<feature type="domain" description="RecX second three-helical" evidence="6">
    <location>
        <begin position="257"/>
        <end position="297"/>
    </location>
</feature>
<feature type="domain" description="RecX first three-helical" evidence="8">
    <location>
        <begin position="214"/>
        <end position="248"/>
    </location>
</feature>
<evidence type="ECO:0000256" key="3">
    <source>
        <dbReference type="ARBA" id="ARBA00018111"/>
    </source>
</evidence>
<dbReference type="AlphaFoldDB" id="D7L1C2"/>
<dbReference type="InterPro" id="IPR053926">
    <property type="entry name" value="RecX_HTH_1st"/>
</dbReference>
<dbReference type="HOGENOM" id="CLU_075950_0_0_1"/>
<evidence type="ECO:0000256" key="1">
    <source>
        <dbReference type="ARBA" id="ARBA00004496"/>
    </source>
</evidence>
<keyword evidence="10" id="KW-1185">Reference proteome</keyword>
<comment type="similarity">
    <text evidence="2">Belongs to the RecX family.</text>
</comment>
<name>D7L1C2_ARALL</name>
<proteinExistence type="inferred from homology"/>
<dbReference type="Pfam" id="PF21981">
    <property type="entry name" value="RecX_HTH3"/>
    <property type="match status" value="1"/>
</dbReference>
<dbReference type="InterPro" id="IPR003783">
    <property type="entry name" value="Regulatory_RecX"/>
</dbReference>
<gene>
    <name evidence="9" type="ORF">ARALYDRAFT_672155</name>
</gene>
<evidence type="ECO:0000256" key="4">
    <source>
        <dbReference type="ARBA" id="ARBA00022490"/>
    </source>
</evidence>
<dbReference type="eggNOG" id="KOG0017">
    <property type="taxonomic scope" value="Eukaryota"/>
</dbReference>
<reference evidence="10" key="1">
    <citation type="journal article" date="2011" name="Nat. Genet.">
        <title>The Arabidopsis lyrata genome sequence and the basis of rapid genome size change.</title>
        <authorList>
            <person name="Hu T.T."/>
            <person name="Pattyn P."/>
            <person name="Bakker E.G."/>
            <person name="Cao J."/>
            <person name="Cheng J.-F."/>
            <person name="Clark R.M."/>
            <person name="Fahlgren N."/>
            <person name="Fawcett J.A."/>
            <person name="Grimwood J."/>
            <person name="Gundlach H."/>
            <person name="Haberer G."/>
            <person name="Hollister J.D."/>
            <person name="Ossowski S."/>
            <person name="Ottilar R.P."/>
            <person name="Salamov A.A."/>
            <person name="Schneeberger K."/>
            <person name="Spannagl M."/>
            <person name="Wang X."/>
            <person name="Yang L."/>
            <person name="Nasrallah M.E."/>
            <person name="Bergelson J."/>
            <person name="Carrington J.C."/>
            <person name="Gaut B.S."/>
            <person name="Schmutz J."/>
            <person name="Mayer K.F.X."/>
            <person name="Van de Peer Y."/>
            <person name="Grigoriev I.V."/>
            <person name="Nordborg M."/>
            <person name="Weigel D."/>
            <person name="Guo Y.-L."/>
        </authorList>
    </citation>
    <scope>NUCLEOTIDE SEQUENCE [LARGE SCALE GENOMIC DNA]</scope>
    <source>
        <strain evidence="10">cv. MN47</strain>
    </source>
</reference>
<dbReference type="Pfam" id="PF02631">
    <property type="entry name" value="RecX_HTH2"/>
    <property type="match status" value="1"/>
</dbReference>
<dbReference type="PANTHER" id="PTHR33602">
    <property type="entry name" value="REGULATORY PROTEIN RECX FAMILY PROTEIN"/>
    <property type="match status" value="1"/>
</dbReference>
<dbReference type="GO" id="GO:0005737">
    <property type="term" value="C:cytoplasm"/>
    <property type="evidence" value="ECO:0007669"/>
    <property type="project" value="UniProtKB-SubCell"/>
</dbReference>
<evidence type="ECO:0000256" key="2">
    <source>
        <dbReference type="ARBA" id="ARBA00009695"/>
    </source>
</evidence>
<evidence type="ECO:0000256" key="5">
    <source>
        <dbReference type="SAM" id="MobiDB-lite"/>
    </source>
</evidence>
<feature type="region of interest" description="Disordered" evidence="5">
    <location>
        <begin position="156"/>
        <end position="182"/>
    </location>
</feature>
<feature type="compositionally biased region" description="Acidic residues" evidence="5">
    <location>
        <begin position="159"/>
        <end position="168"/>
    </location>
</feature>
<dbReference type="InterPro" id="IPR053925">
    <property type="entry name" value="RecX_HTH_3rd"/>
</dbReference>
<dbReference type="Gramene" id="Al_scaffold_0003_1352">
    <property type="protein sequence ID" value="Al_scaffold_0003_1352"/>
    <property type="gene ID" value="Al_scaffold_0003_1352"/>
</dbReference>
<dbReference type="Pfam" id="PF21982">
    <property type="entry name" value="RecX_HTH1"/>
    <property type="match status" value="1"/>
</dbReference>
<evidence type="ECO:0000313" key="9">
    <source>
        <dbReference type="EMBL" id="EFH61216.1"/>
    </source>
</evidence>
<dbReference type="Gene3D" id="1.10.10.10">
    <property type="entry name" value="Winged helix-like DNA-binding domain superfamily/Winged helix DNA-binding domain"/>
    <property type="match status" value="3"/>
</dbReference>
<dbReference type="InterPro" id="IPR053924">
    <property type="entry name" value="RecX_HTH_2nd"/>
</dbReference>
<evidence type="ECO:0000259" key="6">
    <source>
        <dbReference type="Pfam" id="PF02631"/>
    </source>
</evidence>
<dbReference type="HAMAP" id="MF_01114">
    <property type="entry name" value="RecX"/>
    <property type="match status" value="1"/>
</dbReference>
<evidence type="ECO:0000259" key="8">
    <source>
        <dbReference type="Pfam" id="PF21982"/>
    </source>
</evidence>
<dbReference type="PANTHER" id="PTHR33602:SF1">
    <property type="entry name" value="REGULATORY PROTEIN RECX FAMILY PROTEIN"/>
    <property type="match status" value="1"/>
</dbReference>
<feature type="domain" description="RecX third three-helical" evidence="7">
    <location>
        <begin position="325"/>
        <end position="369"/>
    </location>
</feature>
<sequence>MLKQGFRLSIAIQHRVFVIPWVKRHSAPRILCSDQRDYTSSGLIKYVPNKSRKITQDLTSQPLDVTRLDHSVLGSQVKGNSKEARDGTFLDLQEKNDTGSYMNVSCDDSDEGILSLDKGINASRWDHSVLGSKVKEETGEGTVLHLRVKNDAEMYSDASCDDSNEESSNEVRSTGYKSTRQHKQAYDKVKLHMEAEQAKSSKEACKTTQEAEHMAMRYLGLRAYSAADLKKKLMGKKFPLEVVDRVINDFQIRGFINDSLYAESFTRSRWSSLSWGPRRIKQALFKKGISNKDSETAIKLVFEKRQCKEGDEEAELNHGLSKEAVDQLYVQASKRWLQGRDLPIETRKARVIRWLQYRGFNWGVVSQLLKRLESTHES</sequence>
<dbReference type="InterPro" id="IPR036388">
    <property type="entry name" value="WH-like_DNA-bd_sf"/>
</dbReference>
<dbReference type="EMBL" id="GL348715">
    <property type="protein sequence ID" value="EFH61216.1"/>
    <property type="molecule type" value="Genomic_DNA"/>
</dbReference>
<evidence type="ECO:0000313" key="10">
    <source>
        <dbReference type="Proteomes" id="UP000008694"/>
    </source>
</evidence>
<evidence type="ECO:0000259" key="7">
    <source>
        <dbReference type="Pfam" id="PF21981"/>
    </source>
</evidence>
<protein>
    <recommendedName>
        <fullName evidence="3">Regulatory protein RecX</fullName>
    </recommendedName>
</protein>